<accession>A0A8D5JRA4</accession>
<evidence type="ECO:0000313" key="2">
    <source>
        <dbReference type="Proteomes" id="UP000826722"/>
    </source>
</evidence>
<evidence type="ECO:0000313" key="1">
    <source>
        <dbReference type="EMBL" id="BCM25271.1"/>
    </source>
</evidence>
<dbReference type="SUPFAM" id="SSF54909">
    <property type="entry name" value="Dimeric alpha+beta barrel"/>
    <property type="match status" value="1"/>
</dbReference>
<dbReference type="InterPro" id="IPR011008">
    <property type="entry name" value="Dimeric_a/b-barrel"/>
</dbReference>
<protein>
    <recommendedName>
        <fullName evidence="3">ABM domain-containing protein</fullName>
    </recommendedName>
</protein>
<proteinExistence type="predicted"/>
<dbReference type="EMBL" id="AP024110">
    <property type="protein sequence ID" value="BCM25271.1"/>
    <property type="molecule type" value="Genomic_DNA"/>
</dbReference>
<organism evidence="1 2">
    <name type="scientific">Methyloradius palustris</name>
    <dbReference type="NCBI Taxonomy" id="2778876"/>
    <lineage>
        <taxon>Bacteria</taxon>
        <taxon>Pseudomonadati</taxon>
        <taxon>Pseudomonadota</taxon>
        <taxon>Betaproteobacteria</taxon>
        <taxon>Nitrosomonadales</taxon>
        <taxon>Methylophilaceae</taxon>
        <taxon>Methyloradius</taxon>
    </lineage>
</organism>
<keyword evidence="2" id="KW-1185">Reference proteome</keyword>
<dbReference type="AlphaFoldDB" id="A0A8D5JRA4"/>
<gene>
    <name evidence="1" type="ORF">ZMTM_15300</name>
</gene>
<dbReference type="RefSeq" id="WP_221763378.1">
    <property type="nucleotide sequence ID" value="NZ_AP024110.1"/>
</dbReference>
<dbReference type="KEGG" id="mpau:ZMTM_15300"/>
<reference evidence="1" key="1">
    <citation type="journal article" date="2021" name="Arch. Microbiol.">
        <title>Methyloradius palustris gen. nov., sp. nov., a methanol-oxidizing bacterium isolated from snow.</title>
        <authorList>
            <person name="Miyadera T."/>
            <person name="Kojima H."/>
            <person name="Fukui M."/>
        </authorList>
    </citation>
    <scope>NUCLEOTIDE SEQUENCE</scope>
    <source>
        <strain evidence="1">Zm11</strain>
    </source>
</reference>
<evidence type="ECO:0008006" key="3">
    <source>
        <dbReference type="Google" id="ProtNLM"/>
    </source>
</evidence>
<sequence>MKADTCCTLVPYFEVEADKLNEFKALTKTFVEQTKSETGCLFYAFSFSGLVAHCREGYVDAAALLAHLDNVGTLLQQALTMSKLFRLEVHGSASELDKLRAPLAGLNPQWFVLEDGGFRS</sequence>
<dbReference type="Gene3D" id="3.30.70.100">
    <property type="match status" value="1"/>
</dbReference>
<dbReference type="Proteomes" id="UP000826722">
    <property type="component" value="Chromosome"/>
</dbReference>
<name>A0A8D5JRA4_9PROT</name>